<evidence type="ECO:0008006" key="4">
    <source>
        <dbReference type="Google" id="ProtNLM"/>
    </source>
</evidence>
<protein>
    <recommendedName>
        <fullName evidence="4">Transmembrane protein</fullName>
    </recommendedName>
</protein>
<dbReference type="Proteomes" id="UP000185210">
    <property type="component" value="Unassembled WGS sequence"/>
</dbReference>
<dbReference type="AlphaFoldDB" id="A0AB38D0N3"/>
<gene>
    <name evidence="2" type="ORF">SAMEA2070301_03121</name>
</gene>
<evidence type="ECO:0000256" key="1">
    <source>
        <dbReference type="SAM" id="Phobius"/>
    </source>
</evidence>
<reference evidence="2 3" key="1">
    <citation type="submission" date="2016-11" db="EMBL/GenBank/DDBJ databases">
        <authorList>
            <consortium name="Pathogen Informatics"/>
        </authorList>
    </citation>
    <scope>NUCLEOTIDE SEQUENCE [LARGE SCALE GENOMIC DNA]</scope>
    <source>
        <strain evidence="2 3">104</strain>
    </source>
</reference>
<evidence type="ECO:0000313" key="3">
    <source>
        <dbReference type="Proteomes" id="UP000185210"/>
    </source>
</evidence>
<feature type="transmembrane region" description="Helical" evidence="1">
    <location>
        <begin position="7"/>
        <end position="24"/>
    </location>
</feature>
<dbReference type="EMBL" id="FSHM01000004">
    <property type="protein sequence ID" value="SIB17912.1"/>
    <property type="molecule type" value="Genomic_DNA"/>
</dbReference>
<comment type="caution">
    <text evidence="2">The sequence shown here is derived from an EMBL/GenBank/DDBJ whole genome shotgun (WGS) entry which is preliminary data.</text>
</comment>
<keyword evidence="1" id="KW-0812">Transmembrane</keyword>
<evidence type="ECO:0000313" key="2">
    <source>
        <dbReference type="EMBL" id="SIB17912.1"/>
    </source>
</evidence>
<organism evidence="2 3">
    <name type="scientific">Mycobacteroides abscessus subsp. abscessus</name>
    <dbReference type="NCBI Taxonomy" id="1185650"/>
    <lineage>
        <taxon>Bacteria</taxon>
        <taxon>Bacillati</taxon>
        <taxon>Actinomycetota</taxon>
        <taxon>Actinomycetes</taxon>
        <taxon>Mycobacteriales</taxon>
        <taxon>Mycobacteriaceae</taxon>
        <taxon>Mycobacteroides</taxon>
        <taxon>Mycobacteroides abscessus</taxon>
    </lineage>
</organism>
<keyword evidence="1" id="KW-0472">Membrane</keyword>
<dbReference type="RefSeq" id="WP_074292914.1">
    <property type="nucleotide sequence ID" value="NZ_FSFF01000001.1"/>
</dbReference>
<keyword evidence="1" id="KW-1133">Transmembrane helix</keyword>
<name>A0AB38D0N3_9MYCO</name>
<proteinExistence type="predicted"/>
<accession>A0AB38D0N3</accession>
<sequence length="72" mass="7897">MSDSSTGGTIGCTLLFGILALLKICPWDNPVQDWSWWWVTAPMWAGTAFLLVMAMLAGILVLITKVLDKTLN</sequence>
<feature type="transmembrane region" description="Helical" evidence="1">
    <location>
        <begin position="36"/>
        <end position="63"/>
    </location>
</feature>